<keyword evidence="6" id="KW-1185">Reference proteome</keyword>
<evidence type="ECO:0000256" key="4">
    <source>
        <dbReference type="SAM" id="MobiDB-lite"/>
    </source>
</evidence>
<dbReference type="Gene3D" id="2.130.10.10">
    <property type="entry name" value="YVTN repeat-like/Quinoprotein amine dehydrogenase"/>
    <property type="match status" value="3"/>
</dbReference>
<dbReference type="PANTHER" id="PTHR19848">
    <property type="entry name" value="WD40 REPEAT PROTEIN"/>
    <property type="match status" value="1"/>
</dbReference>
<sequence>MPKEVNLSAEQAVRFVQESLQDQGGVLSDHEVQALMADLGAPETYDKESLERLLEGALRRWAQKDLAGATATVLSVNQMGFKEDLQHLQDQVQALRAALDVFMNASSFAEAQASMQKLWKSKPKDDKNPATDSAEAQVPPTKHEWSDFTYQKAFELLEGEKHLKDWQGKSQELSQEHAINPEVEAFMKRTTRRARSLKLNYQPYMNSLEELYAFHIDRKRPFDKIVNRIATETDGKPIIPGMKGIERCKTKAAFKYADAGGVAWYRLTDIVRATILYKSIPDMYKGLEAVCADKTNIQIIEFNDRYQKDLDGYRDLQLTISIEGMVCELQLNTDVMAYVKEHSGHRDFEVRRELLAAVAELSPERCQAILAWGQKNLGQQADETLKKILNDRKTPVLHQAARSGSAALVRIFLQFAADINHRDPKNRTALHEAMAGGHERAAWALLSEKDDQGRPLAQLALEDHDGLTPLMHGLLAARAAADGTDGQAAFNAVAVLAQLSEKESLVEQEKKLKELVKEKLLVQRSELIAAARDGHPREVRRWLGKLANPNIMDSSSVDPLRAAMTGHASNSEDVDQVVEQLLDFQANPNADPLNGRSPLGEAIFQNRCRCVQLLIQFGALPLGFPASRLSHYVPEALLTAQCQPTILHEILSKLPIFAWWHESIPVSKLLNIRLEACDSGDRNSHSRLQALHEFAATLLLDATPELQISFLCVLQVVLQTGLSPESIQVLQRSPVVRKVVDDLNEVHVVKELAGAEAEKVFSVAFSETHLASGSADEKVRVYDSEKFELVKVLDDAGGKVFSVAFAETHLASGSADAKVRIYDSEKFELVKVLDDAGDWVRSVAFSGTHLASGSDDKKVRIYDSEKFELVKVLDDAGDFVRSVAFSGTHLASGSDDQKVRIYDSEKFELVKVLDDAGKAVFSVAFSETYLASGSADAKVRIYDSCEFEPIKVLDVAGQSVVSLAFSEIYLASGSDDEKVRLYDLRDFHCFQDLRGSVAAFSGARLASGGVKLATIYKLDTDMTISGSPIASASACNLACAVAEQYGHATGKDFSDKLSIEYVHKLGNTASVRALAFSETHLASASDDQKVRIYDSEKFELVKVLDAGEVVFSVAFSGTHLASGSAHNKVRIYDSEKFELVKVVDDAGGKVFSVAFSGTHLASGSDDKKVRIYDSEKFELVKVLDDAGDFVRSVAFSGTHLASGSDDRKVRIYDSEKFELVKVLDDAGGWVRSVAFSETFLASGSGDAKVRIYDSEKFELVKVLDDAGGWVRSVAFSETFLASGSGDAKVRVYDSEKFEPIKVLDDAGDAVFSVAVSKAFLAFGRKANDFSRSLALYDISIFDNLKILQGMVSAA</sequence>
<dbReference type="CDD" id="cd00200">
    <property type="entry name" value="WD40"/>
    <property type="match status" value="2"/>
</dbReference>
<reference evidence="5" key="1">
    <citation type="submission" date="2021-02" db="EMBL/GenBank/DDBJ databases">
        <authorList>
            <person name="Dougan E. K."/>
            <person name="Rhodes N."/>
            <person name="Thang M."/>
            <person name="Chan C."/>
        </authorList>
    </citation>
    <scope>NUCLEOTIDE SEQUENCE</scope>
</reference>
<dbReference type="SUPFAM" id="SSF50969">
    <property type="entry name" value="YVTN repeat-like/Quinoprotein amine dehydrogenase"/>
    <property type="match status" value="1"/>
</dbReference>
<organism evidence="5 6">
    <name type="scientific">Symbiodinium natans</name>
    <dbReference type="NCBI Taxonomy" id="878477"/>
    <lineage>
        <taxon>Eukaryota</taxon>
        <taxon>Sar</taxon>
        <taxon>Alveolata</taxon>
        <taxon>Dinophyceae</taxon>
        <taxon>Suessiales</taxon>
        <taxon>Symbiodiniaceae</taxon>
        <taxon>Symbiodinium</taxon>
    </lineage>
</organism>
<evidence type="ECO:0000256" key="3">
    <source>
        <dbReference type="PROSITE-ProRule" id="PRU00023"/>
    </source>
</evidence>
<accession>A0A812QD38</accession>
<evidence type="ECO:0000256" key="2">
    <source>
        <dbReference type="ARBA" id="ARBA00022737"/>
    </source>
</evidence>
<dbReference type="EMBL" id="CAJNDS010002190">
    <property type="protein sequence ID" value="CAE7365266.1"/>
    <property type="molecule type" value="Genomic_DNA"/>
</dbReference>
<dbReference type="Gene3D" id="1.25.40.20">
    <property type="entry name" value="Ankyrin repeat-containing domain"/>
    <property type="match status" value="2"/>
</dbReference>
<name>A0A812QD38_9DINO</name>
<keyword evidence="1" id="KW-0853">WD repeat</keyword>
<gene>
    <name evidence="5" type="ORF">SNAT2548_LOCUS19795</name>
</gene>
<keyword evidence="2" id="KW-0677">Repeat</keyword>
<dbReference type="InterPro" id="IPR015943">
    <property type="entry name" value="WD40/YVTN_repeat-like_dom_sf"/>
</dbReference>
<feature type="repeat" description="ANK" evidence="3">
    <location>
        <begin position="392"/>
        <end position="424"/>
    </location>
</feature>
<dbReference type="PANTHER" id="PTHR19848:SF8">
    <property type="entry name" value="F-BOX AND WD REPEAT DOMAIN CONTAINING 7"/>
    <property type="match status" value="1"/>
</dbReference>
<evidence type="ECO:0000313" key="5">
    <source>
        <dbReference type="EMBL" id="CAE7365266.1"/>
    </source>
</evidence>
<dbReference type="SUPFAM" id="SSF81301">
    <property type="entry name" value="Nucleotidyltransferase"/>
    <property type="match status" value="1"/>
</dbReference>
<dbReference type="InterPro" id="IPR002110">
    <property type="entry name" value="Ankyrin_rpt"/>
</dbReference>
<dbReference type="Proteomes" id="UP000604046">
    <property type="component" value="Unassembled WGS sequence"/>
</dbReference>
<dbReference type="InterPro" id="IPR001680">
    <property type="entry name" value="WD40_rpt"/>
</dbReference>
<evidence type="ECO:0000256" key="1">
    <source>
        <dbReference type="ARBA" id="ARBA00022574"/>
    </source>
</evidence>
<dbReference type="Pfam" id="PF12796">
    <property type="entry name" value="Ank_2"/>
    <property type="match status" value="1"/>
</dbReference>
<dbReference type="SMART" id="SM00248">
    <property type="entry name" value="ANK"/>
    <property type="match status" value="5"/>
</dbReference>
<dbReference type="PROSITE" id="PS50297">
    <property type="entry name" value="ANK_REP_REGION"/>
    <property type="match status" value="1"/>
</dbReference>
<proteinExistence type="predicted"/>
<keyword evidence="3" id="KW-0040">ANK repeat</keyword>
<dbReference type="InterPro" id="IPR036770">
    <property type="entry name" value="Ankyrin_rpt-contain_sf"/>
</dbReference>
<dbReference type="SUPFAM" id="SSF48403">
    <property type="entry name" value="Ankyrin repeat"/>
    <property type="match status" value="1"/>
</dbReference>
<dbReference type="InterPro" id="IPR043519">
    <property type="entry name" value="NT_sf"/>
</dbReference>
<dbReference type="OrthoDB" id="539213at2759"/>
<feature type="region of interest" description="Disordered" evidence="4">
    <location>
        <begin position="119"/>
        <end position="143"/>
    </location>
</feature>
<dbReference type="InterPro" id="IPR011047">
    <property type="entry name" value="Quinoprotein_ADH-like_sf"/>
</dbReference>
<dbReference type="SMART" id="SM00320">
    <property type="entry name" value="WD40"/>
    <property type="match status" value="12"/>
</dbReference>
<dbReference type="Pfam" id="PF00400">
    <property type="entry name" value="WD40"/>
    <property type="match status" value="9"/>
</dbReference>
<comment type="caution">
    <text evidence="5">The sequence shown here is derived from an EMBL/GenBank/DDBJ whole genome shotgun (WGS) entry which is preliminary data.</text>
</comment>
<evidence type="ECO:0000313" key="6">
    <source>
        <dbReference type="Proteomes" id="UP000604046"/>
    </source>
</evidence>
<dbReference type="SUPFAM" id="SSF50998">
    <property type="entry name" value="Quinoprotein alcohol dehydrogenase-like"/>
    <property type="match status" value="1"/>
</dbReference>
<protein>
    <submittedName>
        <fullName evidence="5">Uncharacterized protein</fullName>
    </submittedName>
</protein>
<dbReference type="PROSITE" id="PS50088">
    <property type="entry name" value="ANK_REPEAT"/>
    <property type="match status" value="1"/>
</dbReference>
<dbReference type="InterPro" id="IPR011044">
    <property type="entry name" value="Quino_amine_DH_bsu"/>
</dbReference>